<organism evidence="1 2">
    <name type="scientific">Riccia fluitans</name>
    <dbReference type="NCBI Taxonomy" id="41844"/>
    <lineage>
        <taxon>Eukaryota</taxon>
        <taxon>Viridiplantae</taxon>
        <taxon>Streptophyta</taxon>
        <taxon>Embryophyta</taxon>
        <taxon>Marchantiophyta</taxon>
        <taxon>Marchantiopsida</taxon>
        <taxon>Marchantiidae</taxon>
        <taxon>Marchantiales</taxon>
        <taxon>Ricciaceae</taxon>
        <taxon>Riccia</taxon>
    </lineage>
</organism>
<dbReference type="EMBL" id="JBHFFA010000008">
    <property type="protein sequence ID" value="KAL2610129.1"/>
    <property type="molecule type" value="Genomic_DNA"/>
</dbReference>
<comment type="caution">
    <text evidence="1">The sequence shown here is derived from an EMBL/GenBank/DDBJ whole genome shotgun (WGS) entry which is preliminary data.</text>
</comment>
<sequence>MQPVLCKSSASILGVSQKSDFLQTEFLCWEVTFCSLSFLEQRYLRRTVDAVSDNGVLGVVQGITGAFPALEAIKLASELGETLNSRMLLLDALSTRIHMVRLRGRNAECVSCGDVPQILASDLWNYDFERFTQSILPEEVPYISSLSNSLNIPLSILKEKLPVLRSALLDSSGKLWIGDHIVQTELLLQGVNEDSAFEVTTFNVVNEHHIGVDQCGAARIRYLLVPDVRKEAKLSVEENATMHSYCFDIIRRNKSMTAGDDRRLGTGVLQLKSGVDFHEVGTPGALRITTTSQEHNR</sequence>
<dbReference type="InterPro" id="IPR035985">
    <property type="entry name" value="Ubiquitin-activating_enz"/>
</dbReference>
<gene>
    <name evidence="1" type="ORF">R1flu_028702</name>
</gene>
<protein>
    <submittedName>
        <fullName evidence="1">Uncharacterized protein</fullName>
    </submittedName>
</protein>
<proteinExistence type="predicted"/>
<name>A0ABD1XMG4_9MARC</name>
<dbReference type="AlphaFoldDB" id="A0ABD1XMG4"/>
<dbReference type="Gene3D" id="3.40.50.720">
    <property type="entry name" value="NAD(P)-binding Rossmann-like Domain"/>
    <property type="match status" value="1"/>
</dbReference>
<reference evidence="1 2" key="1">
    <citation type="submission" date="2024-09" db="EMBL/GenBank/DDBJ databases">
        <title>Chromosome-scale assembly of Riccia fluitans.</title>
        <authorList>
            <person name="Paukszto L."/>
            <person name="Sawicki J."/>
            <person name="Karawczyk K."/>
            <person name="Piernik-Szablinska J."/>
            <person name="Szczecinska M."/>
            <person name="Mazdziarz M."/>
        </authorList>
    </citation>
    <scope>NUCLEOTIDE SEQUENCE [LARGE SCALE GENOMIC DNA]</scope>
    <source>
        <strain evidence="1">Rf_01</strain>
        <tissue evidence="1">Aerial parts of the thallus</tissue>
    </source>
</reference>
<keyword evidence="2" id="KW-1185">Reference proteome</keyword>
<dbReference type="SUPFAM" id="SSF69572">
    <property type="entry name" value="Activating enzymes of the ubiquitin-like proteins"/>
    <property type="match status" value="1"/>
</dbReference>
<evidence type="ECO:0000313" key="1">
    <source>
        <dbReference type="EMBL" id="KAL2610129.1"/>
    </source>
</evidence>
<evidence type="ECO:0000313" key="2">
    <source>
        <dbReference type="Proteomes" id="UP001605036"/>
    </source>
</evidence>
<dbReference type="Proteomes" id="UP001605036">
    <property type="component" value="Unassembled WGS sequence"/>
</dbReference>
<accession>A0ABD1XMG4</accession>